<feature type="region of interest" description="Disordered" evidence="1">
    <location>
        <begin position="1"/>
        <end position="41"/>
    </location>
</feature>
<name>A0A8T0PFN4_PANVG</name>
<dbReference type="AlphaFoldDB" id="A0A8T0PFN4"/>
<organism evidence="2 3">
    <name type="scientific">Panicum virgatum</name>
    <name type="common">Blackwell switchgrass</name>
    <dbReference type="NCBI Taxonomy" id="38727"/>
    <lineage>
        <taxon>Eukaryota</taxon>
        <taxon>Viridiplantae</taxon>
        <taxon>Streptophyta</taxon>
        <taxon>Embryophyta</taxon>
        <taxon>Tracheophyta</taxon>
        <taxon>Spermatophyta</taxon>
        <taxon>Magnoliopsida</taxon>
        <taxon>Liliopsida</taxon>
        <taxon>Poales</taxon>
        <taxon>Poaceae</taxon>
        <taxon>PACMAD clade</taxon>
        <taxon>Panicoideae</taxon>
        <taxon>Panicodae</taxon>
        <taxon>Paniceae</taxon>
        <taxon>Panicinae</taxon>
        <taxon>Panicum</taxon>
        <taxon>Panicum sect. Hiantes</taxon>
    </lineage>
</organism>
<feature type="compositionally biased region" description="Low complexity" evidence="1">
    <location>
        <begin position="8"/>
        <end position="34"/>
    </location>
</feature>
<evidence type="ECO:0000313" key="2">
    <source>
        <dbReference type="EMBL" id="KAG2557234.1"/>
    </source>
</evidence>
<gene>
    <name evidence="2" type="ORF">PVAP13_8NG240300</name>
</gene>
<comment type="caution">
    <text evidence="2">The sequence shown here is derived from an EMBL/GenBank/DDBJ whole genome shotgun (WGS) entry which is preliminary data.</text>
</comment>
<accession>A0A8T0PFN4</accession>
<dbReference type="EMBL" id="CM029052">
    <property type="protein sequence ID" value="KAG2557234.1"/>
    <property type="molecule type" value="Genomic_DNA"/>
</dbReference>
<proteinExistence type="predicted"/>
<evidence type="ECO:0000313" key="3">
    <source>
        <dbReference type="Proteomes" id="UP000823388"/>
    </source>
</evidence>
<evidence type="ECO:0000256" key="1">
    <source>
        <dbReference type="SAM" id="MobiDB-lite"/>
    </source>
</evidence>
<reference evidence="2" key="1">
    <citation type="submission" date="2020-05" db="EMBL/GenBank/DDBJ databases">
        <title>WGS assembly of Panicum virgatum.</title>
        <authorList>
            <person name="Lovell J.T."/>
            <person name="Jenkins J."/>
            <person name="Shu S."/>
            <person name="Juenger T.E."/>
            <person name="Schmutz J."/>
        </authorList>
    </citation>
    <scope>NUCLEOTIDE SEQUENCE</scope>
    <source>
        <strain evidence="2">AP13</strain>
    </source>
</reference>
<keyword evidence="3" id="KW-1185">Reference proteome</keyword>
<protein>
    <submittedName>
        <fullName evidence="2">Uncharacterized protein</fullName>
    </submittedName>
</protein>
<sequence>MPPPPPAASRTSFAGAASGAAFPGRTAPRARPGPWLSSECHPGHRPGPALLPLPLQCSMQCPRRPCGRTTSSWQHLLPLWRWRSSRRRAPPGAGHRPDRYAVPAVFRAPTELRDAGYWCRAPRIRFPAQDC</sequence>
<dbReference type="Proteomes" id="UP000823388">
    <property type="component" value="Chromosome 8N"/>
</dbReference>